<keyword evidence="2" id="KW-1185">Reference proteome</keyword>
<accession>A0AAD2HH19</accession>
<sequence length="248" mass="27523">SGLGCGGAGIDARPRIRTKVRVMRRLLARRLRLLRHRLGAFQLVLLLSCKPQCFKGGCRALLADGDSLPKSHAYGRRRLNGGGGLVRHGLVREGCPRREANAQARAICGIPVVGLIRGQVRWGSFGLCIPRWARARGGSIRRTRRRERRGVPRGRVRLPLGDRRGGWESLRGSQRRGVWGYPFSVGDAGIMAEAGGGRHGWRKSAIFSCVLRRERHCERRRRARQPVCQCVTLFGRAALGIRSSTSPE</sequence>
<reference evidence="1" key="1">
    <citation type="submission" date="2023-11" db="EMBL/GenBank/DDBJ databases">
        <authorList>
            <person name="De Vega J J."/>
            <person name="De Vega J J."/>
        </authorList>
    </citation>
    <scope>NUCLEOTIDE SEQUENCE</scope>
</reference>
<protein>
    <submittedName>
        <fullName evidence="1">Uncharacterized protein</fullName>
    </submittedName>
</protein>
<proteinExistence type="predicted"/>
<feature type="non-terminal residue" evidence="1">
    <location>
        <position position="248"/>
    </location>
</feature>
<dbReference type="Proteomes" id="UP001295794">
    <property type="component" value="Unassembled WGS sequence"/>
</dbReference>
<comment type="caution">
    <text evidence="1">The sequence shown here is derived from an EMBL/GenBank/DDBJ whole genome shotgun (WGS) entry which is preliminary data.</text>
</comment>
<gene>
    <name evidence="1" type="ORF">MYCIT1_LOCUS23746</name>
</gene>
<evidence type="ECO:0000313" key="2">
    <source>
        <dbReference type="Proteomes" id="UP001295794"/>
    </source>
</evidence>
<evidence type="ECO:0000313" key="1">
    <source>
        <dbReference type="EMBL" id="CAK5275766.1"/>
    </source>
</evidence>
<name>A0AAD2HH19_9AGAR</name>
<dbReference type="AlphaFoldDB" id="A0AAD2HH19"/>
<feature type="non-terminal residue" evidence="1">
    <location>
        <position position="1"/>
    </location>
</feature>
<organism evidence="1 2">
    <name type="scientific">Mycena citricolor</name>
    <dbReference type="NCBI Taxonomy" id="2018698"/>
    <lineage>
        <taxon>Eukaryota</taxon>
        <taxon>Fungi</taxon>
        <taxon>Dikarya</taxon>
        <taxon>Basidiomycota</taxon>
        <taxon>Agaricomycotina</taxon>
        <taxon>Agaricomycetes</taxon>
        <taxon>Agaricomycetidae</taxon>
        <taxon>Agaricales</taxon>
        <taxon>Marasmiineae</taxon>
        <taxon>Mycenaceae</taxon>
        <taxon>Mycena</taxon>
    </lineage>
</organism>
<dbReference type="EMBL" id="CAVNYO010000405">
    <property type="protein sequence ID" value="CAK5275766.1"/>
    <property type="molecule type" value="Genomic_DNA"/>
</dbReference>